<evidence type="ECO:0000256" key="3">
    <source>
        <dbReference type="ARBA" id="ARBA00023163"/>
    </source>
</evidence>
<dbReference type="CDD" id="cd07377">
    <property type="entry name" value="WHTH_GntR"/>
    <property type="match status" value="1"/>
</dbReference>
<keyword evidence="6" id="KW-1185">Reference proteome</keyword>
<evidence type="ECO:0000313" key="6">
    <source>
        <dbReference type="Proteomes" id="UP000234530"/>
    </source>
</evidence>
<keyword evidence="1" id="KW-0805">Transcription regulation</keyword>
<dbReference type="InterPro" id="IPR008920">
    <property type="entry name" value="TF_FadR/GntR_C"/>
</dbReference>
<dbReference type="InterPro" id="IPR036390">
    <property type="entry name" value="WH_DNA-bd_sf"/>
</dbReference>
<gene>
    <name evidence="5" type="ORF">CX676_17650</name>
</gene>
<dbReference type="Gene3D" id="1.10.10.10">
    <property type="entry name" value="Winged helix-like DNA-binding domain superfamily/Winged helix DNA-binding domain"/>
    <property type="match status" value="1"/>
</dbReference>
<reference evidence="5 6" key="1">
    <citation type="journal article" date="2013" name="Antonie Van Leeuwenhoek">
        <title>Paracoccus zhejiangensis sp. nov., isolated from activated sludge in wastewater-treatment system.</title>
        <authorList>
            <person name="Wu Z.G."/>
            <person name="Zhang D.F."/>
            <person name="Liu Y.L."/>
            <person name="Wang F."/>
            <person name="Jiang X."/>
            <person name="Li C."/>
            <person name="Li S.P."/>
            <person name="Hong Q."/>
            <person name="Li W.J."/>
        </authorList>
    </citation>
    <scope>NUCLEOTIDE SEQUENCE [LARGE SCALE GENOMIC DNA]</scope>
    <source>
        <strain evidence="5 6">J6</strain>
    </source>
</reference>
<dbReference type="PROSITE" id="PS50949">
    <property type="entry name" value="HTH_GNTR"/>
    <property type="match status" value="1"/>
</dbReference>
<dbReference type="RefSeq" id="WP_101753726.1">
    <property type="nucleotide sequence ID" value="NZ_CP025430.1"/>
</dbReference>
<evidence type="ECO:0000313" key="5">
    <source>
        <dbReference type="EMBL" id="AUH65753.1"/>
    </source>
</evidence>
<dbReference type="SMART" id="SM00895">
    <property type="entry name" value="FCD"/>
    <property type="match status" value="1"/>
</dbReference>
<evidence type="ECO:0000259" key="4">
    <source>
        <dbReference type="PROSITE" id="PS50949"/>
    </source>
</evidence>
<dbReference type="Proteomes" id="UP000234530">
    <property type="component" value="Chromosome"/>
</dbReference>
<dbReference type="Gene3D" id="1.20.120.530">
    <property type="entry name" value="GntR ligand-binding domain-like"/>
    <property type="match status" value="1"/>
</dbReference>
<keyword evidence="3" id="KW-0804">Transcription</keyword>
<dbReference type="EMBL" id="CP025430">
    <property type="protein sequence ID" value="AUH65753.1"/>
    <property type="molecule type" value="Genomic_DNA"/>
</dbReference>
<dbReference type="SMART" id="SM00345">
    <property type="entry name" value="HTH_GNTR"/>
    <property type="match status" value="1"/>
</dbReference>
<sequence length="246" mass="27116">MNDAPASQDPLLIQPIRKRETLADQIYGRVLELIAAGQIAEGAKLPSEHQISERFSVSRPVVREALARLRDDGIIVARHGIGSFVRRRPPQGLIDYAGADDVAGLMRCMEARLAVEPAAARLAALRAAPDDLSRIDSALAELEQVMRSREPVIELDFAFHMAVARASGNEIFARMLDTTRAQMQAAIGVAQSLTRIGTDQRIEAVITEHRQIAEAIRARDGEGAALLMSYHLTQARQRVTDQRRRV</sequence>
<dbReference type="AlphaFoldDB" id="A0A2H5F2I2"/>
<evidence type="ECO:0000256" key="1">
    <source>
        <dbReference type="ARBA" id="ARBA00023015"/>
    </source>
</evidence>
<keyword evidence="2" id="KW-0238">DNA-binding</keyword>
<dbReference type="InterPro" id="IPR011711">
    <property type="entry name" value="GntR_C"/>
</dbReference>
<name>A0A2H5F2I2_9RHOB</name>
<dbReference type="InterPro" id="IPR036388">
    <property type="entry name" value="WH-like_DNA-bd_sf"/>
</dbReference>
<dbReference type="SUPFAM" id="SSF48008">
    <property type="entry name" value="GntR ligand-binding domain-like"/>
    <property type="match status" value="1"/>
</dbReference>
<feature type="domain" description="HTH gntR-type" evidence="4">
    <location>
        <begin position="20"/>
        <end position="88"/>
    </location>
</feature>
<dbReference type="Pfam" id="PF00392">
    <property type="entry name" value="GntR"/>
    <property type="match status" value="1"/>
</dbReference>
<dbReference type="PRINTS" id="PR00035">
    <property type="entry name" value="HTHGNTR"/>
</dbReference>
<dbReference type="GO" id="GO:0003677">
    <property type="term" value="F:DNA binding"/>
    <property type="evidence" value="ECO:0007669"/>
    <property type="project" value="UniProtKB-KW"/>
</dbReference>
<dbReference type="GO" id="GO:0003700">
    <property type="term" value="F:DNA-binding transcription factor activity"/>
    <property type="evidence" value="ECO:0007669"/>
    <property type="project" value="InterPro"/>
</dbReference>
<dbReference type="PANTHER" id="PTHR43537:SF44">
    <property type="entry name" value="GNTR FAMILY REGULATORY PROTEIN"/>
    <property type="match status" value="1"/>
</dbReference>
<dbReference type="KEGG" id="pzh:CX676_17650"/>
<dbReference type="OrthoDB" id="9028214at2"/>
<dbReference type="Pfam" id="PF07729">
    <property type="entry name" value="FCD"/>
    <property type="match status" value="1"/>
</dbReference>
<dbReference type="SUPFAM" id="SSF46785">
    <property type="entry name" value="Winged helix' DNA-binding domain"/>
    <property type="match status" value="1"/>
</dbReference>
<accession>A0A2H5F2I2</accession>
<dbReference type="InterPro" id="IPR000524">
    <property type="entry name" value="Tscrpt_reg_HTH_GntR"/>
</dbReference>
<dbReference type="PANTHER" id="PTHR43537">
    <property type="entry name" value="TRANSCRIPTIONAL REGULATOR, GNTR FAMILY"/>
    <property type="match status" value="1"/>
</dbReference>
<evidence type="ECO:0000256" key="2">
    <source>
        <dbReference type="ARBA" id="ARBA00023125"/>
    </source>
</evidence>
<protein>
    <submittedName>
        <fullName evidence="5">FadR family transcriptional regulator</fullName>
    </submittedName>
</protein>
<proteinExistence type="predicted"/>
<organism evidence="5 6">
    <name type="scientific">Paracoccus zhejiangensis</name>
    <dbReference type="NCBI Taxonomy" id="1077935"/>
    <lineage>
        <taxon>Bacteria</taxon>
        <taxon>Pseudomonadati</taxon>
        <taxon>Pseudomonadota</taxon>
        <taxon>Alphaproteobacteria</taxon>
        <taxon>Rhodobacterales</taxon>
        <taxon>Paracoccaceae</taxon>
        <taxon>Paracoccus</taxon>
    </lineage>
</organism>